<sequence>MSNKYPTGIAKIFPIIFMLLFISPFAMGIILWIYNYGPQNIIASYTDRFDISGEVIAVNSRYSNDSTSFEKISIRMIDENGENVFANCDDTRCINVLQGDQLTLNCYLQQHRQGPEELECRFVGVTN</sequence>
<dbReference type="EMBL" id="JAGQLK010000017">
    <property type="protein sequence ID" value="MCA9382974.1"/>
    <property type="molecule type" value="Genomic_DNA"/>
</dbReference>
<evidence type="ECO:0000313" key="2">
    <source>
        <dbReference type="EMBL" id="MCA9382974.1"/>
    </source>
</evidence>
<proteinExistence type="predicted"/>
<reference evidence="2" key="1">
    <citation type="submission" date="2020-04" db="EMBL/GenBank/DDBJ databases">
        <authorList>
            <person name="Zhang T."/>
        </authorList>
    </citation>
    <scope>NUCLEOTIDE SEQUENCE</scope>
    <source>
        <strain evidence="2">HKST-UBA14</strain>
    </source>
</reference>
<evidence type="ECO:0000256" key="1">
    <source>
        <dbReference type="SAM" id="Phobius"/>
    </source>
</evidence>
<accession>A0A955L4W7</accession>
<reference evidence="2" key="2">
    <citation type="journal article" date="2021" name="Microbiome">
        <title>Successional dynamics and alternative stable states in a saline activated sludge microbial community over 9 years.</title>
        <authorList>
            <person name="Wang Y."/>
            <person name="Ye J."/>
            <person name="Ju F."/>
            <person name="Liu L."/>
            <person name="Boyd J.A."/>
            <person name="Deng Y."/>
            <person name="Parks D.H."/>
            <person name="Jiang X."/>
            <person name="Yin X."/>
            <person name="Woodcroft B.J."/>
            <person name="Tyson G.W."/>
            <person name="Hugenholtz P."/>
            <person name="Polz M.F."/>
            <person name="Zhang T."/>
        </authorList>
    </citation>
    <scope>NUCLEOTIDE SEQUENCE</scope>
    <source>
        <strain evidence="2">HKST-UBA14</strain>
    </source>
</reference>
<comment type="caution">
    <text evidence="2">The sequence shown here is derived from an EMBL/GenBank/DDBJ whole genome shotgun (WGS) entry which is preliminary data.</text>
</comment>
<organism evidence="2 3">
    <name type="scientific">Candidatus Dojkabacteria bacterium</name>
    <dbReference type="NCBI Taxonomy" id="2099670"/>
    <lineage>
        <taxon>Bacteria</taxon>
        <taxon>Candidatus Dojkabacteria</taxon>
    </lineage>
</organism>
<gene>
    <name evidence="2" type="ORF">KC909_01285</name>
</gene>
<feature type="transmembrane region" description="Helical" evidence="1">
    <location>
        <begin position="12"/>
        <end position="34"/>
    </location>
</feature>
<dbReference type="AlphaFoldDB" id="A0A955L4W7"/>
<name>A0A955L4W7_9BACT</name>
<keyword evidence="1" id="KW-0472">Membrane</keyword>
<keyword evidence="1" id="KW-0812">Transmembrane</keyword>
<evidence type="ECO:0000313" key="3">
    <source>
        <dbReference type="Proteomes" id="UP000783287"/>
    </source>
</evidence>
<protein>
    <submittedName>
        <fullName evidence="2">Uncharacterized protein</fullName>
    </submittedName>
</protein>
<keyword evidence="1" id="KW-1133">Transmembrane helix</keyword>
<dbReference type="Proteomes" id="UP000783287">
    <property type="component" value="Unassembled WGS sequence"/>
</dbReference>